<evidence type="ECO:0000313" key="5">
    <source>
        <dbReference type="Proteomes" id="UP000478208"/>
    </source>
</evidence>
<dbReference type="Proteomes" id="UP000478208">
    <property type="component" value="Unassembled WGS sequence"/>
</dbReference>
<proteinExistence type="predicted"/>
<keyword evidence="2" id="KW-0732">Signal</keyword>
<name>A0A6L6U9E9_9FLAO</name>
<dbReference type="Gene3D" id="2.60.40.10">
    <property type="entry name" value="Immunoglobulins"/>
    <property type="match status" value="2"/>
</dbReference>
<dbReference type="EMBL" id="WOWS01000001">
    <property type="protein sequence ID" value="MUU77557.1"/>
    <property type="molecule type" value="Genomic_DNA"/>
</dbReference>
<dbReference type="InterPro" id="IPR014784">
    <property type="entry name" value="Cu2_ascorb_mOase-like_C"/>
</dbReference>
<dbReference type="GO" id="GO:0016715">
    <property type="term" value="F:oxidoreductase activity, acting on paired donors, with incorporation or reduction of molecular oxygen, reduced ascorbate as one donor, and incorporation of one atom of oxygen"/>
    <property type="evidence" value="ECO:0007669"/>
    <property type="project" value="InterPro"/>
</dbReference>
<keyword evidence="1" id="KW-1015">Disulfide bond</keyword>
<feature type="chain" id="PRO_5027056927" description="Peptide-N-glycosidase F N-terminal domain-containing protein" evidence="2">
    <location>
        <begin position="25"/>
        <end position="562"/>
    </location>
</feature>
<evidence type="ECO:0000259" key="3">
    <source>
        <dbReference type="SMART" id="SM01290"/>
    </source>
</evidence>
<dbReference type="PROSITE" id="PS51257">
    <property type="entry name" value="PROKAR_LIPOPROTEIN"/>
    <property type="match status" value="1"/>
</dbReference>
<dbReference type="RefSeq" id="WP_157362267.1">
    <property type="nucleotide sequence ID" value="NZ_WOWS01000001.1"/>
</dbReference>
<dbReference type="InterPro" id="IPR015197">
    <property type="entry name" value="PngaseF_C"/>
</dbReference>
<dbReference type="Pfam" id="PF09113">
    <property type="entry name" value="N-glycanase_C"/>
    <property type="match status" value="1"/>
</dbReference>
<organism evidence="4 5">
    <name type="scientific">Winogradskyella endarachnes</name>
    <dbReference type="NCBI Taxonomy" id="2681965"/>
    <lineage>
        <taxon>Bacteria</taxon>
        <taxon>Pseudomonadati</taxon>
        <taxon>Bacteroidota</taxon>
        <taxon>Flavobacteriia</taxon>
        <taxon>Flavobacteriales</taxon>
        <taxon>Flavobacteriaceae</taxon>
        <taxon>Winogradskyella</taxon>
    </lineage>
</organism>
<evidence type="ECO:0000256" key="1">
    <source>
        <dbReference type="ARBA" id="ARBA00023157"/>
    </source>
</evidence>
<dbReference type="PANTHER" id="PTHR39319">
    <property type="entry name" value="SI:DKEY-256H2.1"/>
    <property type="match status" value="1"/>
</dbReference>
<dbReference type="InterPro" id="IPR013783">
    <property type="entry name" value="Ig-like_fold"/>
</dbReference>
<accession>A0A6L6U9E9</accession>
<evidence type="ECO:0000256" key="2">
    <source>
        <dbReference type="SAM" id="SignalP"/>
    </source>
</evidence>
<dbReference type="InterPro" id="IPR015196">
    <property type="entry name" value="PngaseF_N"/>
</dbReference>
<evidence type="ECO:0000313" key="4">
    <source>
        <dbReference type="EMBL" id="MUU77557.1"/>
    </source>
</evidence>
<dbReference type="Gene3D" id="2.60.120.230">
    <property type="match status" value="2"/>
</dbReference>
<dbReference type="AlphaFoldDB" id="A0A6L6U9E9"/>
<feature type="signal peptide" evidence="2">
    <location>
        <begin position="1"/>
        <end position="24"/>
    </location>
</feature>
<feature type="domain" description="Peptide-N-glycosidase F N-terminal" evidence="3">
    <location>
        <begin position="259"/>
        <end position="382"/>
    </location>
</feature>
<comment type="caution">
    <text evidence="4">The sequence shown here is derived from an EMBL/GenBank/DDBJ whole genome shotgun (WGS) entry which is preliminary data.</text>
</comment>
<dbReference type="SMART" id="SM01290">
    <property type="entry name" value="N-glycanase_N"/>
    <property type="match status" value="1"/>
</dbReference>
<protein>
    <recommendedName>
        <fullName evidence="3">Peptide-N-glycosidase F N-terminal domain-containing protein</fullName>
    </recommendedName>
</protein>
<keyword evidence="5" id="KW-1185">Reference proteome</keyword>
<sequence length="562" mass="62203">MKNFKHKFYYCFILLFTLVSISCGNDDNGNSGSGETSSITSSSDALIFADTEINDVSVSQPITLTITDIETEINISSSANFQISTDNSTFSDNITISVEDLNNSQNIFIQFAPLSVGDLEGTVTIENEEIENIIIEVSGTGLDLIPTIALSSNQINFEDTQVNSYSTSENLTLTLTHITSNTTLTTSGGFEVSNDNSVFSNNLVISSEDISDTNVVFLRFTPQSIGDLDGVLTIENEQLDDDITVQLSGEGTPVIHNYQTFDQERVAFGGGYTQTSVQNFTLHDDLTNIETIKMYVQLTCPTGGCDEWDVFANVKVTDPISGERLEMARFITPYWNDNSQLERGFEFDVTDFKSLLTGTVELRIRTECWNAKGYEVSIDFDYIEGTPDYQYYEIARIINYDNGSAAGVPYGTSHDKDLTKTITIPSNAQSTHLRTIISGWGEAYPSDNDGRRCAEWCYRTHNININNVSTFDHYLGPLGCASNPVNNQAPGNWTPDRAGWCPGMEVPTRIDEFTNSVAGTSIDYEYYFSPWVVNSGYEAYYPISSFVVVKSDTPITRPVVAD</sequence>
<gene>
    <name evidence="4" type="ORF">GN138_03795</name>
</gene>
<dbReference type="SUPFAM" id="SSF49742">
    <property type="entry name" value="PHM/PNGase F"/>
    <property type="match status" value="2"/>
</dbReference>
<reference evidence="4 5" key="1">
    <citation type="submission" date="2019-12" db="EMBL/GenBank/DDBJ databases">
        <authorList>
            <person name="Li J."/>
        </authorList>
    </citation>
    <scope>NUCLEOTIDE SEQUENCE [LARGE SCALE GENOMIC DNA]</scope>
    <source>
        <strain evidence="4 5">HL2-2</strain>
    </source>
</reference>
<dbReference type="InterPro" id="IPR008977">
    <property type="entry name" value="PHM/PNGase_F_dom_sf"/>
</dbReference>
<dbReference type="InterPro" id="IPR053251">
    <property type="entry name" value="N-glycanase"/>
</dbReference>
<dbReference type="PANTHER" id="PTHR39319:SF1">
    <property type="entry name" value="SI:DKEY-256H2.1"/>
    <property type="match status" value="1"/>
</dbReference>